<dbReference type="Pfam" id="PF00313">
    <property type="entry name" value="CSD"/>
    <property type="match status" value="1"/>
</dbReference>
<protein>
    <submittedName>
        <fullName evidence="3">Cold-shock protein</fullName>
    </submittedName>
</protein>
<dbReference type="RefSeq" id="WP_378296663.1">
    <property type="nucleotide sequence ID" value="NZ_JBHTJA010000005.1"/>
</dbReference>
<dbReference type="Gene3D" id="2.40.50.140">
    <property type="entry name" value="Nucleic acid-binding proteins"/>
    <property type="match status" value="1"/>
</dbReference>
<dbReference type="CDD" id="cd04458">
    <property type="entry name" value="CSP_CDS"/>
    <property type="match status" value="1"/>
</dbReference>
<feature type="transmembrane region" description="Helical" evidence="1">
    <location>
        <begin position="75"/>
        <end position="95"/>
    </location>
</feature>
<keyword evidence="1" id="KW-0812">Transmembrane</keyword>
<evidence type="ECO:0000259" key="2">
    <source>
        <dbReference type="PROSITE" id="PS51857"/>
    </source>
</evidence>
<dbReference type="SUPFAM" id="SSF50249">
    <property type="entry name" value="Nucleic acid-binding proteins"/>
    <property type="match status" value="1"/>
</dbReference>
<dbReference type="PROSITE" id="PS51857">
    <property type="entry name" value="CSD_2"/>
    <property type="match status" value="1"/>
</dbReference>
<evidence type="ECO:0000256" key="1">
    <source>
        <dbReference type="SAM" id="Phobius"/>
    </source>
</evidence>
<keyword evidence="1" id="KW-1133">Transmembrane helix</keyword>
<dbReference type="InterPro" id="IPR002059">
    <property type="entry name" value="CSP_DNA-bd"/>
</dbReference>
<dbReference type="InterPro" id="IPR012340">
    <property type="entry name" value="NA-bd_OB-fold"/>
</dbReference>
<feature type="transmembrane region" description="Helical" evidence="1">
    <location>
        <begin position="101"/>
        <end position="119"/>
    </location>
</feature>
<organism evidence="3 4">
    <name type="scientific">Actinomadura sediminis</name>
    <dbReference type="NCBI Taxonomy" id="1038904"/>
    <lineage>
        <taxon>Bacteria</taxon>
        <taxon>Bacillati</taxon>
        <taxon>Actinomycetota</taxon>
        <taxon>Actinomycetes</taxon>
        <taxon>Streptosporangiales</taxon>
        <taxon>Thermomonosporaceae</taxon>
        <taxon>Actinomadura</taxon>
    </lineage>
</organism>
<comment type="caution">
    <text evidence="3">The sequence shown here is derived from an EMBL/GenBank/DDBJ whole genome shotgun (WGS) entry which is preliminary data.</text>
</comment>
<gene>
    <name evidence="3" type="ORF">ACFQ11_05200</name>
</gene>
<keyword evidence="4" id="KW-1185">Reference proteome</keyword>
<proteinExistence type="predicted"/>
<dbReference type="EMBL" id="JBHTJA010000005">
    <property type="protein sequence ID" value="MFD0899777.1"/>
    <property type="molecule type" value="Genomic_DNA"/>
</dbReference>
<sequence>MAEGSVRWFDDEQGYGFVVPDDGGPDVRVRSAVVRNGGGPLEDGARVRFTAAGGEAVEVERVGAPEAAPSRAVRVATGALVVLTLACAVTFVVLAVQGSGLSALFLVTLVGVGFALGRLDVV</sequence>
<evidence type="ECO:0000313" key="4">
    <source>
        <dbReference type="Proteomes" id="UP001596972"/>
    </source>
</evidence>
<accession>A0ABW3EK27</accession>
<reference evidence="4" key="1">
    <citation type="journal article" date="2019" name="Int. J. Syst. Evol. Microbiol.">
        <title>The Global Catalogue of Microorganisms (GCM) 10K type strain sequencing project: providing services to taxonomists for standard genome sequencing and annotation.</title>
        <authorList>
            <consortium name="The Broad Institute Genomics Platform"/>
            <consortium name="The Broad Institute Genome Sequencing Center for Infectious Disease"/>
            <person name="Wu L."/>
            <person name="Ma J."/>
        </authorList>
    </citation>
    <scope>NUCLEOTIDE SEQUENCE [LARGE SCALE GENOMIC DNA]</scope>
    <source>
        <strain evidence="4">JCM 31202</strain>
    </source>
</reference>
<name>A0ABW3EK27_9ACTN</name>
<feature type="domain" description="CSD" evidence="2">
    <location>
        <begin position="1"/>
        <end position="61"/>
    </location>
</feature>
<dbReference type="Proteomes" id="UP001596972">
    <property type="component" value="Unassembled WGS sequence"/>
</dbReference>
<keyword evidence="1" id="KW-0472">Membrane</keyword>
<evidence type="ECO:0000313" key="3">
    <source>
        <dbReference type="EMBL" id="MFD0899777.1"/>
    </source>
</evidence>